<feature type="transmembrane region" description="Helical" evidence="7">
    <location>
        <begin position="383"/>
        <end position="401"/>
    </location>
</feature>
<dbReference type="Gene3D" id="1.20.1250.20">
    <property type="entry name" value="MFS general substrate transporter like domains"/>
    <property type="match status" value="2"/>
</dbReference>
<feature type="transmembrane region" description="Helical" evidence="7">
    <location>
        <begin position="226"/>
        <end position="247"/>
    </location>
</feature>
<dbReference type="AlphaFoldDB" id="A0A6I6CHA3"/>
<evidence type="ECO:0000256" key="5">
    <source>
        <dbReference type="ARBA" id="ARBA00022989"/>
    </source>
</evidence>
<comment type="subcellular location">
    <subcellularLocation>
        <location evidence="1">Cell membrane</location>
        <topology evidence="1">Multi-pass membrane protein</topology>
    </subcellularLocation>
</comment>
<evidence type="ECO:0000313" key="10">
    <source>
        <dbReference type="Proteomes" id="UP000422744"/>
    </source>
</evidence>
<dbReference type="PANTHER" id="PTHR43045">
    <property type="entry name" value="SHIKIMATE TRANSPORTER"/>
    <property type="match status" value="1"/>
</dbReference>
<feature type="domain" description="Major facilitator superfamily (MFS) profile" evidence="8">
    <location>
        <begin position="7"/>
        <end position="406"/>
    </location>
</feature>
<dbReference type="InterPro" id="IPR020846">
    <property type="entry name" value="MFS_dom"/>
</dbReference>
<feature type="transmembrane region" description="Helical" evidence="7">
    <location>
        <begin position="12"/>
        <end position="37"/>
    </location>
</feature>
<evidence type="ECO:0000256" key="1">
    <source>
        <dbReference type="ARBA" id="ARBA00004651"/>
    </source>
</evidence>
<keyword evidence="4 7" id="KW-0812">Transmembrane</keyword>
<dbReference type="GO" id="GO:0005886">
    <property type="term" value="C:plasma membrane"/>
    <property type="evidence" value="ECO:0007669"/>
    <property type="project" value="UniProtKB-SubCell"/>
</dbReference>
<dbReference type="InterPro" id="IPR003663">
    <property type="entry name" value="Sugar/inositol_transpt"/>
</dbReference>
<evidence type="ECO:0000256" key="2">
    <source>
        <dbReference type="ARBA" id="ARBA00022448"/>
    </source>
</evidence>
<feature type="transmembrane region" description="Helical" evidence="7">
    <location>
        <begin position="295"/>
        <end position="311"/>
    </location>
</feature>
<dbReference type="PANTHER" id="PTHR43045:SF7">
    <property type="entry name" value="MAJOR FACILITATOR SUPERFAMILY TRANSPORTER"/>
    <property type="match status" value="1"/>
</dbReference>
<feature type="transmembrane region" description="Helical" evidence="7">
    <location>
        <begin position="49"/>
        <end position="71"/>
    </location>
</feature>
<feature type="transmembrane region" description="Helical" evidence="7">
    <location>
        <begin position="267"/>
        <end position="283"/>
    </location>
</feature>
<evidence type="ECO:0000256" key="7">
    <source>
        <dbReference type="SAM" id="Phobius"/>
    </source>
</evidence>
<dbReference type="PRINTS" id="PR00171">
    <property type="entry name" value="SUGRTRNSPORT"/>
</dbReference>
<evidence type="ECO:0000313" key="9">
    <source>
        <dbReference type="EMBL" id="QGT16170.1"/>
    </source>
</evidence>
<keyword evidence="3" id="KW-1003">Cell membrane</keyword>
<dbReference type="Pfam" id="PF00083">
    <property type="entry name" value="Sugar_tr"/>
    <property type="match status" value="1"/>
</dbReference>
<name>A0A6I6CHA3_WOLPI</name>
<dbReference type="SUPFAM" id="SSF103473">
    <property type="entry name" value="MFS general substrate transporter"/>
    <property type="match status" value="1"/>
</dbReference>
<dbReference type="RefSeq" id="WP_155968822.1">
    <property type="nucleotide sequence ID" value="NZ_AP028950.1"/>
</dbReference>
<keyword evidence="2" id="KW-0813">Transport</keyword>
<dbReference type="PROSITE" id="PS50850">
    <property type="entry name" value="MFS"/>
    <property type="match status" value="1"/>
</dbReference>
<reference evidence="9 10" key="1">
    <citation type="submission" date="2019-03" db="EMBL/GenBank/DDBJ databases">
        <title>Wolbachia endosymbiont of Haematobia irritans wIrr.</title>
        <authorList>
            <person name="Parry R.H."/>
            <person name="Asgari S."/>
        </authorList>
    </citation>
    <scope>NUCLEOTIDE SEQUENCE [LARGE SCALE GENOMIC DNA]</scope>
    <source>
        <strain evidence="10">wIrr</strain>
    </source>
</reference>
<feature type="transmembrane region" description="Helical" evidence="7">
    <location>
        <begin position="143"/>
        <end position="165"/>
    </location>
</feature>
<feature type="transmembrane region" description="Helical" evidence="7">
    <location>
        <begin position="357"/>
        <end position="377"/>
    </location>
</feature>
<accession>A0A6I6CHA3</accession>
<dbReference type="Proteomes" id="UP000422744">
    <property type="component" value="Chromosome"/>
</dbReference>
<keyword evidence="5 7" id="KW-1133">Transmembrane helix</keyword>
<evidence type="ECO:0000259" key="8">
    <source>
        <dbReference type="PROSITE" id="PS50850"/>
    </source>
</evidence>
<feature type="transmembrane region" description="Helical" evidence="7">
    <location>
        <begin position="177"/>
        <end position="198"/>
    </location>
</feature>
<keyword evidence="6 7" id="KW-0472">Membrane</keyword>
<sequence length="415" mass="45529">MQQITKVIFSSLICNTLLWYDHMLFGHLINIIGGVFFPSDDQLTSVLKAFGMFAVGFLMRPVGAAIFGHIGDKHGRRVALLLSIILMTLSTVLIAFVPGYQSIGILASMLVVCLRLLQGISLGGEAGNAPFLIEHAPKNKKGFFGSIEVLSAIFGSVLSLIAVLICKKVSDFESWGWRLPFIFSLAMGLISIYMRYILDESPEYKRQKNPSKLPLKELLNNYKKPVLISIGIDLVENASLYIYLVFFNVLTNKILTVNTHFNHIVEILSQIALGGLTILFAILSDKVGREKVMKFAFIAFVIVSYPVFSMLCSGNYLLAHILFIIPIAASLGPVSALMCELFPTKVRYSGFGLSRNIAAGFFGGLAPFICTTIIKVTGQETSASFYMIFCALIGLVAISQIKGELSSKLPKVNQV</sequence>
<protein>
    <submittedName>
        <fullName evidence="9">MFS transporter</fullName>
    </submittedName>
</protein>
<organism evidence="9 10">
    <name type="scientific">Wolbachia pipientis</name>
    <dbReference type="NCBI Taxonomy" id="955"/>
    <lineage>
        <taxon>Bacteria</taxon>
        <taxon>Pseudomonadati</taxon>
        <taxon>Pseudomonadota</taxon>
        <taxon>Alphaproteobacteria</taxon>
        <taxon>Rickettsiales</taxon>
        <taxon>Anaplasmataceae</taxon>
        <taxon>Wolbachieae</taxon>
        <taxon>Wolbachia</taxon>
    </lineage>
</organism>
<dbReference type="InterPro" id="IPR036259">
    <property type="entry name" value="MFS_trans_sf"/>
</dbReference>
<gene>
    <name evidence="9" type="ORF">E0495_02640</name>
</gene>
<dbReference type="EMBL" id="CP037426">
    <property type="protein sequence ID" value="QGT16170.1"/>
    <property type="molecule type" value="Genomic_DNA"/>
</dbReference>
<evidence type="ECO:0000256" key="3">
    <source>
        <dbReference type="ARBA" id="ARBA00022475"/>
    </source>
</evidence>
<feature type="transmembrane region" description="Helical" evidence="7">
    <location>
        <begin position="317"/>
        <end position="337"/>
    </location>
</feature>
<evidence type="ECO:0000256" key="6">
    <source>
        <dbReference type="ARBA" id="ARBA00023136"/>
    </source>
</evidence>
<feature type="transmembrane region" description="Helical" evidence="7">
    <location>
        <begin position="78"/>
        <end position="97"/>
    </location>
</feature>
<evidence type="ECO:0000256" key="4">
    <source>
        <dbReference type="ARBA" id="ARBA00022692"/>
    </source>
</evidence>
<dbReference type="InterPro" id="IPR005828">
    <property type="entry name" value="MFS_sugar_transport-like"/>
</dbReference>
<dbReference type="GO" id="GO:0022857">
    <property type="term" value="F:transmembrane transporter activity"/>
    <property type="evidence" value="ECO:0007669"/>
    <property type="project" value="InterPro"/>
</dbReference>
<proteinExistence type="predicted"/>